<dbReference type="InterPro" id="IPR028098">
    <property type="entry name" value="Glyco_trans_4-like_N"/>
</dbReference>
<dbReference type="PANTHER" id="PTHR46401:SF2">
    <property type="entry name" value="GLYCOSYLTRANSFERASE WBBK-RELATED"/>
    <property type="match status" value="1"/>
</dbReference>
<dbReference type="Proteomes" id="UP000231414">
    <property type="component" value="Unassembled WGS sequence"/>
</dbReference>
<evidence type="ECO:0000313" key="5">
    <source>
        <dbReference type="Proteomes" id="UP000231414"/>
    </source>
</evidence>
<dbReference type="Pfam" id="PF13439">
    <property type="entry name" value="Glyco_transf_4"/>
    <property type="match status" value="1"/>
</dbReference>
<dbReference type="Gene3D" id="3.40.50.2000">
    <property type="entry name" value="Glycogen Phosphorylase B"/>
    <property type="match status" value="2"/>
</dbReference>
<dbReference type="GO" id="GO:0016757">
    <property type="term" value="F:glycosyltransferase activity"/>
    <property type="evidence" value="ECO:0007669"/>
    <property type="project" value="InterPro"/>
</dbReference>
<dbReference type="InterPro" id="IPR001296">
    <property type="entry name" value="Glyco_trans_1"/>
</dbReference>
<dbReference type="CDD" id="cd03809">
    <property type="entry name" value="GT4_MtfB-like"/>
    <property type="match status" value="1"/>
</dbReference>
<evidence type="ECO:0000256" key="1">
    <source>
        <dbReference type="ARBA" id="ARBA00022679"/>
    </source>
</evidence>
<reference evidence="5" key="1">
    <citation type="submission" date="2017-09" db="EMBL/GenBank/DDBJ databases">
        <title>Depth-based differentiation of microbial function through sediment-hosted aquifers and enrichment of novel symbionts in the deep terrestrial subsurface.</title>
        <authorList>
            <person name="Probst A.J."/>
            <person name="Ladd B."/>
            <person name="Jarett J.K."/>
            <person name="Geller-Mcgrath D.E."/>
            <person name="Sieber C.M.K."/>
            <person name="Emerson J.B."/>
            <person name="Anantharaman K."/>
            <person name="Thomas B.C."/>
            <person name="Malmstrom R."/>
            <person name="Stieglmeier M."/>
            <person name="Klingl A."/>
            <person name="Woyke T."/>
            <person name="Ryan C.M."/>
            <person name="Banfield J.F."/>
        </authorList>
    </citation>
    <scope>NUCLEOTIDE SEQUENCE [LARGE SCALE GENOMIC DNA]</scope>
</reference>
<name>A0A2H0X8F4_UNCKA</name>
<protein>
    <recommendedName>
        <fullName evidence="6">Glycosyltransferase family 1 protein</fullName>
    </recommendedName>
</protein>
<organism evidence="4 5">
    <name type="scientific">candidate division WWE3 bacterium CG08_land_8_20_14_0_20_43_13</name>
    <dbReference type="NCBI Taxonomy" id="1975087"/>
    <lineage>
        <taxon>Bacteria</taxon>
        <taxon>Katanobacteria</taxon>
    </lineage>
</organism>
<sequence length="378" mass="43435">MRVALINNFPPYSGTGRYPYQLWKEFKSYSPEKLKADLFCTHVMDRQEFNWPQNQGVKFLHKKAYKENEWGSRLAIYFIDPLRVPKNYDLYHITSHMLGHFVPFLKPSVVTIHDVLQFKYADQMASSLFSSVYNALLRRSLNWAARANRILTVSERSKREIIDRFEVEPSKVSVVYNGVDQSVFKPGDKNKARHETSLPQDKKIILHVGAETARKNIPVLLEALKTLVDRGQDIILVRIGEKTKEIDFLINKMRLNDRVFYYSNVPEEKLPLYYQAADVLVLPSLDEGFGFPLVEAMACGTPVVTSNHDPMVEVVGSASLTFLATDFQELTSKISSIFRDNDLCFRLVTAQLERVKEFTWEKCSAGVFDVYQEVLASV</sequence>
<dbReference type="PANTHER" id="PTHR46401">
    <property type="entry name" value="GLYCOSYLTRANSFERASE WBBK-RELATED"/>
    <property type="match status" value="1"/>
</dbReference>
<comment type="caution">
    <text evidence="4">The sequence shown here is derived from an EMBL/GenBank/DDBJ whole genome shotgun (WGS) entry which is preliminary data.</text>
</comment>
<feature type="domain" description="Glycosyltransferase subfamily 4-like N-terminal" evidence="3">
    <location>
        <begin position="37"/>
        <end position="181"/>
    </location>
</feature>
<dbReference type="AlphaFoldDB" id="A0A2H0X8F4"/>
<dbReference type="GO" id="GO:0009103">
    <property type="term" value="P:lipopolysaccharide biosynthetic process"/>
    <property type="evidence" value="ECO:0007669"/>
    <property type="project" value="TreeGrafter"/>
</dbReference>
<proteinExistence type="predicted"/>
<evidence type="ECO:0000313" key="4">
    <source>
        <dbReference type="EMBL" id="PIS21115.1"/>
    </source>
</evidence>
<feature type="domain" description="Glycosyl transferase family 1" evidence="2">
    <location>
        <begin position="189"/>
        <end position="348"/>
    </location>
</feature>
<dbReference type="Pfam" id="PF00534">
    <property type="entry name" value="Glycos_transf_1"/>
    <property type="match status" value="1"/>
</dbReference>
<keyword evidence="1" id="KW-0808">Transferase</keyword>
<evidence type="ECO:0008006" key="6">
    <source>
        <dbReference type="Google" id="ProtNLM"/>
    </source>
</evidence>
<evidence type="ECO:0000259" key="2">
    <source>
        <dbReference type="Pfam" id="PF00534"/>
    </source>
</evidence>
<dbReference type="SUPFAM" id="SSF53756">
    <property type="entry name" value="UDP-Glycosyltransferase/glycogen phosphorylase"/>
    <property type="match status" value="1"/>
</dbReference>
<dbReference type="EMBL" id="PEYW01000005">
    <property type="protein sequence ID" value="PIS21115.1"/>
    <property type="molecule type" value="Genomic_DNA"/>
</dbReference>
<accession>A0A2H0X8F4</accession>
<evidence type="ECO:0000259" key="3">
    <source>
        <dbReference type="Pfam" id="PF13439"/>
    </source>
</evidence>
<gene>
    <name evidence="4" type="ORF">COT52_00275</name>
</gene>